<feature type="repeat" description="TPR" evidence="3">
    <location>
        <begin position="663"/>
        <end position="696"/>
    </location>
</feature>
<dbReference type="InterPro" id="IPR050498">
    <property type="entry name" value="Ycf3"/>
</dbReference>
<dbReference type="InterPro" id="IPR019734">
    <property type="entry name" value="TPR_rpt"/>
</dbReference>
<evidence type="ECO:0000256" key="3">
    <source>
        <dbReference type="PROSITE-ProRule" id="PRU00339"/>
    </source>
</evidence>
<dbReference type="Pfam" id="PF13181">
    <property type="entry name" value="TPR_8"/>
    <property type="match status" value="1"/>
</dbReference>
<dbReference type="PROSITE" id="PS50293">
    <property type="entry name" value="TPR_REGION"/>
    <property type="match status" value="2"/>
</dbReference>
<gene>
    <name evidence="4" type="ORF">EGM_16564</name>
</gene>
<dbReference type="PANTHER" id="PTHR44858:SF1">
    <property type="entry name" value="UDP-N-ACETYLGLUCOSAMINE--PEPTIDE N-ACETYLGLUCOSAMINYLTRANSFERASE SPINDLY-RELATED"/>
    <property type="match status" value="1"/>
</dbReference>
<dbReference type="Proteomes" id="UP000009130">
    <property type="component" value="Chromosome 7"/>
</dbReference>
<feature type="repeat" description="TPR" evidence="3">
    <location>
        <begin position="765"/>
        <end position="798"/>
    </location>
</feature>
<dbReference type="EMBL" id="CM001282">
    <property type="protein sequence ID" value="EHH63571.1"/>
    <property type="molecule type" value="Genomic_DNA"/>
</dbReference>
<name>G7PA46_MACFA</name>
<organism>
    <name type="scientific">Macaca fascicularis</name>
    <name type="common">Crab-eating macaque</name>
    <name type="synonym">Cynomolgus monkey</name>
    <dbReference type="NCBI Taxonomy" id="9541"/>
    <lineage>
        <taxon>Eukaryota</taxon>
        <taxon>Metazoa</taxon>
        <taxon>Chordata</taxon>
        <taxon>Craniata</taxon>
        <taxon>Vertebrata</taxon>
        <taxon>Euteleostomi</taxon>
        <taxon>Mammalia</taxon>
        <taxon>Eutheria</taxon>
        <taxon>Euarchontoglires</taxon>
        <taxon>Primates</taxon>
        <taxon>Haplorrhini</taxon>
        <taxon>Catarrhini</taxon>
        <taxon>Cercopithecidae</taxon>
        <taxon>Cercopithecinae</taxon>
        <taxon>Macaca</taxon>
    </lineage>
</organism>
<dbReference type="SMART" id="SM00028">
    <property type="entry name" value="TPR"/>
    <property type="match status" value="21"/>
</dbReference>
<feature type="repeat" description="TPR" evidence="3">
    <location>
        <begin position="319"/>
        <end position="352"/>
    </location>
</feature>
<feature type="repeat" description="TPR" evidence="3">
    <location>
        <begin position="35"/>
        <end position="68"/>
    </location>
</feature>
<feature type="repeat" description="TPR" evidence="3">
    <location>
        <begin position="697"/>
        <end position="730"/>
    </location>
</feature>
<dbReference type="PANTHER" id="PTHR44858">
    <property type="entry name" value="TETRATRICOPEPTIDE REPEAT PROTEIN 6"/>
    <property type="match status" value="1"/>
</dbReference>
<evidence type="ECO:0000313" key="4">
    <source>
        <dbReference type="EMBL" id="EHH63571.1"/>
    </source>
</evidence>
<feature type="repeat" description="TPR" evidence="3">
    <location>
        <begin position="173"/>
        <end position="206"/>
    </location>
</feature>
<dbReference type="Pfam" id="PF13432">
    <property type="entry name" value="TPR_16"/>
    <property type="match status" value="1"/>
</dbReference>
<protein>
    <submittedName>
        <fullName evidence="4">Uncharacterized protein</fullName>
    </submittedName>
</protein>
<dbReference type="PROSITE" id="PS50005">
    <property type="entry name" value="TPR"/>
    <property type="match status" value="8"/>
</dbReference>
<dbReference type="SUPFAM" id="SSF48452">
    <property type="entry name" value="TPR-like"/>
    <property type="match status" value="4"/>
</dbReference>
<feature type="non-terminal residue" evidence="4">
    <location>
        <position position="835"/>
    </location>
</feature>
<dbReference type="AlphaFoldDB" id="G7PA46"/>
<evidence type="ECO:0000256" key="2">
    <source>
        <dbReference type="ARBA" id="ARBA00022803"/>
    </source>
</evidence>
<dbReference type="InterPro" id="IPR011990">
    <property type="entry name" value="TPR-like_helical_dom_sf"/>
</dbReference>
<dbReference type="Pfam" id="PF07719">
    <property type="entry name" value="TPR_2"/>
    <property type="match status" value="1"/>
</dbReference>
<proteinExistence type="predicted"/>
<feature type="repeat" description="TPR" evidence="3">
    <location>
        <begin position="491"/>
        <end position="524"/>
    </location>
</feature>
<feature type="non-terminal residue" evidence="4">
    <location>
        <position position="1"/>
    </location>
</feature>
<keyword evidence="2 3" id="KW-0802">TPR repeat</keyword>
<accession>G7PA46</accession>
<dbReference type="Pfam" id="PF00515">
    <property type="entry name" value="TPR_1"/>
    <property type="match status" value="2"/>
</dbReference>
<keyword evidence="1" id="KW-0677">Repeat</keyword>
<feature type="repeat" description="TPR" evidence="3">
    <location>
        <begin position="596"/>
        <end position="629"/>
    </location>
</feature>
<dbReference type="InterPro" id="IPR013105">
    <property type="entry name" value="TPR_2"/>
</dbReference>
<dbReference type="eggNOG" id="KOG1124">
    <property type="taxonomic scope" value="Eukaryota"/>
</dbReference>
<dbReference type="Gene3D" id="1.25.40.10">
    <property type="entry name" value="Tetratricopeptide repeat domain"/>
    <property type="match status" value="9"/>
</dbReference>
<reference evidence="4" key="1">
    <citation type="journal article" date="2011" name="Nat. Biotechnol.">
        <title>Genome sequencing and comparison of two nonhuman primate animal models, the cynomolgus and Chinese rhesus macaques.</title>
        <authorList>
            <person name="Yan G."/>
            <person name="Zhang G."/>
            <person name="Fang X."/>
            <person name="Zhang Y."/>
            <person name="Li C."/>
            <person name="Ling F."/>
            <person name="Cooper D.N."/>
            <person name="Li Q."/>
            <person name="Li Y."/>
            <person name="van Gool A.J."/>
            <person name="Du H."/>
            <person name="Chen J."/>
            <person name="Chen R."/>
            <person name="Zhang P."/>
            <person name="Huang Z."/>
            <person name="Thompson J.R."/>
            <person name="Meng Y."/>
            <person name="Bai Y."/>
            <person name="Wang J."/>
            <person name="Zhuo M."/>
            <person name="Wang T."/>
            <person name="Huang Y."/>
            <person name="Wei L."/>
            <person name="Li J."/>
            <person name="Wang Z."/>
            <person name="Hu H."/>
            <person name="Yang P."/>
            <person name="Le L."/>
            <person name="Stenson P.D."/>
            <person name="Li B."/>
            <person name="Liu X."/>
            <person name="Ball E.V."/>
            <person name="An N."/>
            <person name="Huang Q."/>
            <person name="Zhang Y."/>
            <person name="Fan W."/>
            <person name="Zhang X."/>
            <person name="Li Y."/>
            <person name="Wang W."/>
            <person name="Katze M.G."/>
            <person name="Su B."/>
            <person name="Nielsen R."/>
            <person name="Yang H."/>
            <person name="Wang J."/>
            <person name="Wang X."/>
            <person name="Wang J."/>
        </authorList>
    </citation>
    <scope>NUCLEOTIDE SEQUENCE [LARGE SCALE GENOMIC DNA]</scope>
    <source>
        <strain evidence="4">CE-4</strain>
    </source>
</reference>
<evidence type="ECO:0000256" key="1">
    <source>
        <dbReference type="ARBA" id="ARBA00022737"/>
    </source>
</evidence>
<sequence length="835" mass="96323">TDALLKRGLFYYENENWFAAIEDFTALLNIDHQNSQARTYRGIAYVKRKFYKEATQDFSAAIHLDPNNWLALYYRGCLFRKSNPFRALQDYSVSALINDGYENLGCFLHRGIVYAHLKLWLLAICDFETVISLERTTTLAYVNIGLIHLLYLDNYTEAIWQFSEAIRIDPLYIQSYLCRAETYFKLHKLKKAVNELSRAIHLQPDGIQLYIRRGQYLLMMKCYDLAKFTIYQVAEMDKGLIELSPIQQALIYSFCENHDKAIEVLEGISWNRAEMTMYALLAKVQMKAKRTKEAVKMLKKALDVISHSDKGPNTTAISADCLYNLGLCYMEEGNLQMAFDSFTKAVKANPDFAESFYQRGLCKVKLHKDSSILDFNRAITLNPKHYQAYLSRVAFYGLKGRYSKAILNCNKAIKIYPESVRAYLYRGVLKYYNKTYKLAITDLTTAISMDKNSYIAFYNRALCYTKIRELQMALTDYGIVLLLDATETVKLNTFLNRGLIYLELDQYGFALEDFKQAALISQTNESLCHATAMCHHRINEFEEAVNFFTWALKINPCFLDAYVGRGNSYMECGHAEATKQAQKDFLKALHINPAYIKARISFGYNLQAQGKFQKAWNHFTIAIDIDPKNYLAYEGRAVVCLQMGNNFAAMQDINAAVKINTTAEFLTNRGVIHEFMGHKQNAMKDYQDAISLNPEYSLAYFNAGNIYFHHRQFSQASGYFSKALKFDPENEYILMNRAITNTILKKYEEAKGDFANVIESCPFWAAVYFNRAHFYYCLKQYELAEEDLNKALSLKPNDALVYNFRAKVRCKIGLIEEAMADYNQALHLEDHNSVI</sequence>